<name>A0A9P5UDM2_9AGAR</name>
<comment type="caution">
    <text evidence="1">The sequence shown here is derived from an EMBL/GenBank/DDBJ whole genome shotgun (WGS) entry which is preliminary data.</text>
</comment>
<dbReference type="EMBL" id="JADNRY010000010">
    <property type="protein sequence ID" value="KAF9075302.1"/>
    <property type="molecule type" value="Genomic_DNA"/>
</dbReference>
<sequence>MEQLPNEIFASIFEFVCTNNLLQEYAEEKSVLTSLPAMVITSVCSRWRDIGLGLPTLWSQIQLKFSAQLQPPRFISTVELYLHRSADAPLTLHVEVRKKVQPFSQTQSEIPFILSLLTEHTQRWKVLHFTCDSPISSFSGFSRLSFPQLEEVGLTNRFAFVSGADLNCFNQAPKLRTALIADPLVEAADFPWKQLTSLDISAPDDIESLNVFQECPNLTVLKIRSQSSQPEILGAGVLLNRLQSLTFLLCEGEEINTQSLQENVLLTFTLPSLTEFRIIPPDECWGSVIFPAKVFTDFITRSSCTLKTLCLSYVSITDLHLIEVLQHCPSIHNLSIVDCYLENPITTQLISKMHVTHSLLIDSQSDFKSMSLLPNLRRLSLRSDFAAVEETLLVSMIESRWFKPGSDLCATMLTMGISCIRSVVLKFIERDVDMQVYKPLEVLDEQGLRVVVARASNME</sequence>
<evidence type="ECO:0000313" key="2">
    <source>
        <dbReference type="Proteomes" id="UP000772434"/>
    </source>
</evidence>
<dbReference type="PANTHER" id="PTHR38926">
    <property type="entry name" value="F-BOX DOMAIN CONTAINING PROTEIN, EXPRESSED"/>
    <property type="match status" value="1"/>
</dbReference>
<evidence type="ECO:0000313" key="1">
    <source>
        <dbReference type="EMBL" id="KAF9075302.1"/>
    </source>
</evidence>
<reference evidence="1" key="1">
    <citation type="submission" date="2020-11" db="EMBL/GenBank/DDBJ databases">
        <authorList>
            <consortium name="DOE Joint Genome Institute"/>
            <person name="Ahrendt S."/>
            <person name="Riley R."/>
            <person name="Andreopoulos W."/>
            <person name="Labutti K."/>
            <person name="Pangilinan J."/>
            <person name="Ruiz-Duenas F.J."/>
            <person name="Barrasa J.M."/>
            <person name="Sanchez-Garcia M."/>
            <person name="Camarero S."/>
            <person name="Miyauchi S."/>
            <person name="Serrano A."/>
            <person name="Linde D."/>
            <person name="Babiker R."/>
            <person name="Drula E."/>
            <person name="Ayuso-Fernandez I."/>
            <person name="Pacheco R."/>
            <person name="Padilla G."/>
            <person name="Ferreira P."/>
            <person name="Barriuso J."/>
            <person name="Kellner H."/>
            <person name="Castanera R."/>
            <person name="Alfaro M."/>
            <person name="Ramirez L."/>
            <person name="Pisabarro A.G."/>
            <person name="Kuo A."/>
            <person name="Tritt A."/>
            <person name="Lipzen A."/>
            <person name="He G."/>
            <person name="Yan M."/>
            <person name="Ng V."/>
            <person name="Cullen D."/>
            <person name="Martin F."/>
            <person name="Rosso M.-N."/>
            <person name="Henrissat B."/>
            <person name="Hibbett D."/>
            <person name="Martinez A.T."/>
            <person name="Grigoriev I.V."/>
        </authorList>
    </citation>
    <scope>NUCLEOTIDE SEQUENCE</scope>
    <source>
        <strain evidence="1">AH 40177</strain>
    </source>
</reference>
<dbReference type="PANTHER" id="PTHR38926:SF5">
    <property type="entry name" value="F-BOX AND LEUCINE-RICH REPEAT PROTEIN 6"/>
    <property type="match status" value="1"/>
</dbReference>
<dbReference type="Gene3D" id="3.80.10.10">
    <property type="entry name" value="Ribonuclease Inhibitor"/>
    <property type="match status" value="1"/>
</dbReference>
<keyword evidence="2" id="KW-1185">Reference proteome</keyword>
<dbReference type="AlphaFoldDB" id="A0A9P5UDM2"/>
<gene>
    <name evidence="1" type="ORF">BDP27DRAFT_1315849</name>
</gene>
<accession>A0A9P5UDM2</accession>
<protein>
    <recommendedName>
        <fullName evidence="3">F-box domain-containing protein</fullName>
    </recommendedName>
</protein>
<evidence type="ECO:0008006" key="3">
    <source>
        <dbReference type="Google" id="ProtNLM"/>
    </source>
</evidence>
<proteinExistence type="predicted"/>
<dbReference type="SUPFAM" id="SSF52047">
    <property type="entry name" value="RNI-like"/>
    <property type="match status" value="1"/>
</dbReference>
<dbReference type="Proteomes" id="UP000772434">
    <property type="component" value="Unassembled WGS sequence"/>
</dbReference>
<organism evidence="1 2">
    <name type="scientific">Rhodocollybia butyracea</name>
    <dbReference type="NCBI Taxonomy" id="206335"/>
    <lineage>
        <taxon>Eukaryota</taxon>
        <taxon>Fungi</taxon>
        <taxon>Dikarya</taxon>
        <taxon>Basidiomycota</taxon>
        <taxon>Agaricomycotina</taxon>
        <taxon>Agaricomycetes</taxon>
        <taxon>Agaricomycetidae</taxon>
        <taxon>Agaricales</taxon>
        <taxon>Marasmiineae</taxon>
        <taxon>Omphalotaceae</taxon>
        <taxon>Rhodocollybia</taxon>
    </lineage>
</organism>
<dbReference type="InterPro" id="IPR032675">
    <property type="entry name" value="LRR_dom_sf"/>
</dbReference>
<dbReference type="OrthoDB" id="2886770at2759"/>